<evidence type="ECO:0000313" key="5">
    <source>
        <dbReference type="EMBL" id="MFD1204824.1"/>
    </source>
</evidence>
<reference evidence="6" key="1">
    <citation type="journal article" date="2019" name="Int. J. Syst. Evol. Microbiol.">
        <title>The Global Catalogue of Microorganisms (GCM) 10K type strain sequencing project: providing services to taxonomists for standard genome sequencing and annotation.</title>
        <authorList>
            <consortium name="The Broad Institute Genomics Platform"/>
            <consortium name="The Broad Institute Genome Sequencing Center for Infectious Disease"/>
            <person name="Wu L."/>
            <person name="Ma J."/>
        </authorList>
    </citation>
    <scope>NUCLEOTIDE SEQUENCE [LARGE SCALE GENOMIC DNA]</scope>
    <source>
        <strain evidence="6">CCUG 53915</strain>
    </source>
</reference>
<dbReference type="PANTHER" id="PTHR47504:SF6">
    <property type="entry name" value="ARAC-FAMILY TRANSCRIPTIONAL REGULATOR"/>
    <property type="match status" value="1"/>
</dbReference>
<dbReference type="Pfam" id="PF12833">
    <property type="entry name" value="HTH_18"/>
    <property type="match status" value="1"/>
</dbReference>
<keyword evidence="3" id="KW-0804">Transcription</keyword>
<comment type="caution">
    <text evidence="5">The sequence shown here is derived from an EMBL/GenBank/DDBJ whole genome shotgun (WGS) entry which is preliminary data.</text>
</comment>
<name>A0ABW3TWY0_9BACL</name>
<dbReference type="InterPro" id="IPR009057">
    <property type="entry name" value="Homeodomain-like_sf"/>
</dbReference>
<dbReference type="Gene3D" id="1.10.10.60">
    <property type="entry name" value="Homeodomain-like"/>
    <property type="match status" value="2"/>
</dbReference>
<evidence type="ECO:0000256" key="2">
    <source>
        <dbReference type="ARBA" id="ARBA00023125"/>
    </source>
</evidence>
<keyword evidence="1" id="KW-0805">Transcription regulation</keyword>
<accession>A0ABW3TWY0</accession>
<evidence type="ECO:0000256" key="1">
    <source>
        <dbReference type="ARBA" id="ARBA00023015"/>
    </source>
</evidence>
<keyword evidence="6" id="KW-1185">Reference proteome</keyword>
<organism evidence="5 6">
    <name type="scientific">Sporosarcina contaminans</name>
    <dbReference type="NCBI Taxonomy" id="633403"/>
    <lineage>
        <taxon>Bacteria</taxon>
        <taxon>Bacillati</taxon>
        <taxon>Bacillota</taxon>
        <taxon>Bacilli</taxon>
        <taxon>Bacillales</taxon>
        <taxon>Caryophanaceae</taxon>
        <taxon>Sporosarcina</taxon>
    </lineage>
</organism>
<sequence length="297" mass="34302">MTKEGSFLEDEQTIQRAVEWIEENLDKEIQLTDVANFSGYSKYHFHRLFQSVLNMTVDQYIRTRRLAAAAVLLLHSNERIIDIAFHALFNSQEAFSRAFKKAYHLSPGEYRRIMRSIILRKEECFMQEIKGWFLSGSHPQNYRMGIDRQIVHIGKASGFLHSEFVTGADEFATMMQQFKADQFIGKRVKLSCFIKCEEVQQFAGAWMRVDNQIGDVLQFDNMSNRPISGTMDWNFYSLVLDVPANSSVISFGVLLQGKGKLWVNQFHFEEVAETTATTNLELVPKLLDEPVNLSFEE</sequence>
<evidence type="ECO:0000256" key="3">
    <source>
        <dbReference type="ARBA" id="ARBA00023163"/>
    </source>
</evidence>
<gene>
    <name evidence="5" type="ORF">ACFQ38_06895</name>
</gene>
<keyword evidence="2" id="KW-0238">DNA-binding</keyword>
<dbReference type="SMART" id="SM00342">
    <property type="entry name" value="HTH_ARAC"/>
    <property type="match status" value="1"/>
</dbReference>
<evidence type="ECO:0000259" key="4">
    <source>
        <dbReference type="PROSITE" id="PS01124"/>
    </source>
</evidence>
<proteinExistence type="predicted"/>
<dbReference type="InterPro" id="IPR018060">
    <property type="entry name" value="HTH_AraC"/>
</dbReference>
<protein>
    <submittedName>
        <fullName evidence="5">Helix-turn-helix domain-containing protein</fullName>
    </submittedName>
</protein>
<dbReference type="Proteomes" id="UP001597231">
    <property type="component" value="Unassembled WGS sequence"/>
</dbReference>
<feature type="domain" description="HTH araC/xylS-type" evidence="4">
    <location>
        <begin position="15"/>
        <end position="113"/>
    </location>
</feature>
<evidence type="ECO:0000313" key="6">
    <source>
        <dbReference type="Proteomes" id="UP001597231"/>
    </source>
</evidence>
<dbReference type="Gene3D" id="2.60.120.260">
    <property type="entry name" value="Galactose-binding domain-like"/>
    <property type="match status" value="1"/>
</dbReference>
<dbReference type="RefSeq" id="WP_381480196.1">
    <property type="nucleotide sequence ID" value="NZ_JBHTLT010000033.1"/>
</dbReference>
<dbReference type="SUPFAM" id="SSF46689">
    <property type="entry name" value="Homeodomain-like"/>
    <property type="match status" value="2"/>
</dbReference>
<dbReference type="PROSITE" id="PS01124">
    <property type="entry name" value="HTH_ARAC_FAMILY_2"/>
    <property type="match status" value="1"/>
</dbReference>
<dbReference type="EMBL" id="JBHTLT010000033">
    <property type="protein sequence ID" value="MFD1204824.1"/>
    <property type="molecule type" value="Genomic_DNA"/>
</dbReference>
<dbReference type="PANTHER" id="PTHR47504">
    <property type="entry name" value="RIGHT ORIGIN-BINDING PROTEIN"/>
    <property type="match status" value="1"/>
</dbReference>
<dbReference type="InterPro" id="IPR050959">
    <property type="entry name" value="MarA-like"/>
</dbReference>